<dbReference type="PANTHER" id="PTHR43327:SF10">
    <property type="entry name" value="STOMATIN-LIKE PROTEIN 2, MITOCHONDRIAL"/>
    <property type="match status" value="1"/>
</dbReference>
<dbReference type="FunFam" id="3.30.479.30:FF:000004">
    <property type="entry name" value="Putative membrane protease family, stomatin"/>
    <property type="match status" value="1"/>
</dbReference>
<dbReference type="InterPro" id="IPR036013">
    <property type="entry name" value="Band_7/SPFH_dom_sf"/>
</dbReference>
<name>A0A2V0PKU5_9CHLO</name>
<dbReference type="Proteomes" id="UP000247498">
    <property type="component" value="Unassembled WGS sequence"/>
</dbReference>
<evidence type="ECO:0000256" key="4">
    <source>
        <dbReference type="SAM" id="MobiDB-lite"/>
    </source>
</evidence>
<dbReference type="SMART" id="SM00244">
    <property type="entry name" value="PHB"/>
    <property type="match status" value="1"/>
</dbReference>
<dbReference type="InterPro" id="IPR050710">
    <property type="entry name" value="Band7/mec-2_domain"/>
</dbReference>
<accession>A0A2V0PKU5</accession>
<evidence type="ECO:0000313" key="6">
    <source>
        <dbReference type="EMBL" id="GBF97665.1"/>
    </source>
</evidence>
<dbReference type="PANTHER" id="PTHR43327">
    <property type="entry name" value="STOMATIN-LIKE PROTEIN 2, MITOCHONDRIAL"/>
    <property type="match status" value="1"/>
</dbReference>
<dbReference type="EMBL" id="BDRX01000105">
    <property type="protein sequence ID" value="GBF97665.1"/>
    <property type="molecule type" value="Genomic_DNA"/>
</dbReference>
<reference evidence="6 7" key="1">
    <citation type="journal article" date="2018" name="Sci. Rep.">
        <title>Raphidocelis subcapitata (=Pseudokirchneriella subcapitata) provides an insight into genome evolution and environmental adaptations in the Sphaeropleales.</title>
        <authorList>
            <person name="Suzuki S."/>
            <person name="Yamaguchi H."/>
            <person name="Nakajima N."/>
            <person name="Kawachi M."/>
        </authorList>
    </citation>
    <scope>NUCLEOTIDE SEQUENCE [LARGE SCALE GENOMIC DNA]</scope>
    <source>
        <strain evidence="6 7">NIES-35</strain>
    </source>
</reference>
<keyword evidence="7" id="KW-1185">Reference proteome</keyword>
<comment type="subcellular location">
    <subcellularLocation>
        <location evidence="1">Mitochondrion</location>
    </subcellularLocation>
</comment>
<organism evidence="6 7">
    <name type="scientific">Raphidocelis subcapitata</name>
    <dbReference type="NCBI Taxonomy" id="307507"/>
    <lineage>
        <taxon>Eukaryota</taxon>
        <taxon>Viridiplantae</taxon>
        <taxon>Chlorophyta</taxon>
        <taxon>core chlorophytes</taxon>
        <taxon>Chlorophyceae</taxon>
        <taxon>CS clade</taxon>
        <taxon>Sphaeropleales</taxon>
        <taxon>Selenastraceae</taxon>
        <taxon>Raphidocelis</taxon>
    </lineage>
</organism>
<dbReference type="PRINTS" id="PR00721">
    <property type="entry name" value="STOMATIN"/>
</dbReference>
<dbReference type="GO" id="GO:0005886">
    <property type="term" value="C:plasma membrane"/>
    <property type="evidence" value="ECO:0007669"/>
    <property type="project" value="UniProtKB-ARBA"/>
</dbReference>
<dbReference type="Gene3D" id="3.30.479.30">
    <property type="entry name" value="Band 7 domain"/>
    <property type="match status" value="1"/>
</dbReference>
<evidence type="ECO:0000256" key="3">
    <source>
        <dbReference type="ARBA" id="ARBA00023128"/>
    </source>
</evidence>
<keyword evidence="3" id="KW-0496">Mitochondrion</keyword>
<dbReference type="GO" id="GO:0007005">
    <property type="term" value="P:mitochondrion organization"/>
    <property type="evidence" value="ECO:0007669"/>
    <property type="project" value="TreeGrafter"/>
</dbReference>
<evidence type="ECO:0000259" key="5">
    <source>
        <dbReference type="SMART" id="SM00244"/>
    </source>
</evidence>
<feature type="region of interest" description="Disordered" evidence="4">
    <location>
        <begin position="371"/>
        <end position="403"/>
    </location>
</feature>
<comment type="similarity">
    <text evidence="2">Belongs to the band 7/mec-2 family.</text>
</comment>
<feature type="domain" description="Band 7" evidence="5">
    <location>
        <begin position="93"/>
        <end position="251"/>
    </location>
</feature>
<dbReference type="OrthoDB" id="434619at2759"/>
<dbReference type="Pfam" id="PF01145">
    <property type="entry name" value="Band_7"/>
    <property type="match status" value="1"/>
</dbReference>
<evidence type="ECO:0000256" key="2">
    <source>
        <dbReference type="ARBA" id="ARBA00008164"/>
    </source>
</evidence>
<gene>
    <name evidence="6" type="ORF">Rsub_09723</name>
</gene>
<comment type="caution">
    <text evidence="6">The sequence shown here is derived from an EMBL/GenBank/DDBJ whole genome shotgun (WGS) entry which is preliminary data.</text>
</comment>
<dbReference type="InterPro" id="IPR001972">
    <property type="entry name" value="Stomatin_HflK_fam"/>
</dbReference>
<evidence type="ECO:0000256" key="1">
    <source>
        <dbReference type="ARBA" id="ARBA00004173"/>
    </source>
</evidence>
<dbReference type="InterPro" id="IPR001107">
    <property type="entry name" value="Band_7"/>
</dbReference>
<dbReference type="AlphaFoldDB" id="A0A2V0PKU5"/>
<protein>
    <recommendedName>
        <fullName evidence="5">Band 7 domain-containing protein</fullName>
    </recommendedName>
</protein>
<proteinExistence type="inferred from homology"/>
<dbReference type="STRING" id="307507.A0A2V0PKU5"/>
<dbReference type="InterPro" id="IPR032435">
    <property type="entry name" value="STML2-like_C"/>
</dbReference>
<evidence type="ECO:0000313" key="7">
    <source>
        <dbReference type="Proteomes" id="UP000247498"/>
    </source>
</evidence>
<dbReference type="GO" id="GO:0098552">
    <property type="term" value="C:side of membrane"/>
    <property type="evidence" value="ECO:0007669"/>
    <property type="project" value="UniProtKB-ARBA"/>
</dbReference>
<dbReference type="CDD" id="cd08829">
    <property type="entry name" value="SPFH_paraslipin"/>
    <property type="match status" value="1"/>
</dbReference>
<dbReference type="GO" id="GO:0005739">
    <property type="term" value="C:mitochondrion"/>
    <property type="evidence" value="ECO:0007669"/>
    <property type="project" value="UniProtKB-SubCell"/>
</dbReference>
<dbReference type="InParanoid" id="A0A2V0PKU5"/>
<dbReference type="SUPFAM" id="SSF117892">
    <property type="entry name" value="Band 7/SPFH domain"/>
    <property type="match status" value="1"/>
</dbReference>
<dbReference type="FunCoup" id="A0A2V0PKU5">
    <property type="interactions" value="2063"/>
</dbReference>
<dbReference type="Pfam" id="PF16200">
    <property type="entry name" value="Band_7_C"/>
    <property type="match status" value="1"/>
</dbReference>
<sequence length="430" mass="43836">MLPRLGMVLLQGQQLRAAAAAAPAVLQALALCAPPGPPAASAAAAAQPQLARRAFTTSGSPALSAVYGGAGRFVAGAGVPSAGIAPMRLPRNVGVTIVPERCAYVIERFGRFHKVLGSGLHILIPGVDRIAYVFSLKELPIPIASQTAITKDNVTISIDGMLYVRVVDAFKASYGVDSALYAVSQLAQTTMRSELGRITLDKTFEEREALNAAIVRTINEASEAWGLECLRYEIKDINPPAGIVTAMALQAEAERRKRASILESEGQRQAKINVAEGEKQQVILAAEAEGQAICRRAEATAEGLRRVAAALEGQGAAAAQLRVAEAYVDAFGRLAKEGTTVLLPAAVDSPAAMISQAMSVYKAISGNSSGGGGGGAVDSSGSSARTVAGGGRSAGATPSTSGARVPAGAAAAAAAPLGSASTPIFTLRGP</sequence>